<keyword evidence="3" id="KW-0597">Phosphoprotein</keyword>
<protein>
    <submittedName>
        <fullName evidence="9">Arfaptin-2-like isoform X1</fullName>
    </submittedName>
</protein>
<dbReference type="InterPro" id="IPR030798">
    <property type="entry name" value="Arfaptin_fam"/>
</dbReference>
<evidence type="ECO:0000256" key="5">
    <source>
        <dbReference type="ARBA" id="ARBA00023136"/>
    </source>
</evidence>
<dbReference type="AlphaFoldDB" id="A0AA36F5N0"/>
<organism evidence="9 10">
    <name type="scientific">Octopus vulgaris</name>
    <name type="common">Common octopus</name>
    <dbReference type="NCBI Taxonomy" id="6645"/>
    <lineage>
        <taxon>Eukaryota</taxon>
        <taxon>Metazoa</taxon>
        <taxon>Spiralia</taxon>
        <taxon>Lophotrochozoa</taxon>
        <taxon>Mollusca</taxon>
        <taxon>Cephalopoda</taxon>
        <taxon>Coleoidea</taxon>
        <taxon>Octopodiformes</taxon>
        <taxon>Octopoda</taxon>
        <taxon>Incirrata</taxon>
        <taxon>Octopodidae</taxon>
        <taxon>Octopus</taxon>
    </lineage>
</organism>
<dbReference type="GO" id="GO:0070273">
    <property type="term" value="F:phosphatidylinositol-4-phosphate binding"/>
    <property type="evidence" value="ECO:0007669"/>
    <property type="project" value="UniProtKB-ARBA"/>
</dbReference>
<dbReference type="GO" id="GO:0006886">
    <property type="term" value="P:intracellular protein transport"/>
    <property type="evidence" value="ECO:0007669"/>
    <property type="project" value="TreeGrafter"/>
</dbReference>
<dbReference type="SMART" id="SM01015">
    <property type="entry name" value="Arfaptin"/>
    <property type="match status" value="1"/>
</dbReference>
<name>A0AA36F5N0_OCTVU</name>
<dbReference type="PANTHER" id="PTHR12141">
    <property type="entry name" value="ARFAPTIN-RELATED"/>
    <property type="match status" value="1"/>
</dbReference>
<evidence type="ECO:0000259" key="8">
    <source>
        <dbReference type="PROSITE" id="PS50870"/>
    </source>
</evidence>
<dbReference type="Gene3D" id="1.20.1270.60">
    <property type="entry name" value="Arfaptin homology (AH) domain/BAR domain"/>
    <property type="match status" value="1"/>
</dbReference>
<gene>
    <name evidence="9" type="ORF">OCTVUL_1B012584</name>
</gene>
<evidence type="ECO:0000256" key="2">
    <source>
        <dbReference type="ARBA" id="ARBA00004601"/>
    </source>
</evidence>
<comment type="subcellular location">
    <subcellularLocation>
        <location evidence="1">Golgi apparatus membrane</location>
    </subcellularLocation>
    <subcellularLocation>
        <location evidence="2">Golgi apparatus</location>
        <location evidence="2">trans-Golgi network</location>
    </subcellularLocation>
</comment>
<evidence type="ECO:0000256" key="7">
    <source>
        <dbReference type="SAM" id="MobiDB-lite"/>
    </source>
</evidence>
<dbReference type="GO" id="GO:0000139">
    <property type="term" value="C:Golgi membrane"/>
    <property type="evidence" value="ECO:0007669"/>
    <property type="project" value="UniProtKB-SubCell"/>
</dbReference>
<dbReference type="GO" id="GO:0019904">
    <property type="term" value="F:protein domain specific binding"/>
    <property type="evidence" value="ECO:0007669"/>
    <property type="project" value="InterPro"/>
</dbReference>
<feature type="compositionally biased region" description="Low complexity" evidence="7">
    <location>
        <begin position="71"/>
        <end position="80"/>
    </location>
</feature>
<evidence type="ECO:0000313" key="9">
    <source>
        <dbReference type="EMBL" id="CAI9723248.1"/>
    </source>
</evidence>
<keyword evidence="5" id="KW-0472">Membrane</keyword>
<dbReference type="EMBL" id="OX597818">
    <property type="protein sequence ID" value="CAI9723248.1"/>
    <property type="molecule type" value="Genomic_DNA"/>
</dbReference>
<keyword evidence="6" id="KW-0175">Coiled coil</keyword>
<dbReference type="GO" id="GO:0034315">
    <property type="term" value="P:regulation of Arp2/3 complex-mediated actin nucleation"/>
    <property type="evidence" value="ECO:0007669"/>
    <property type="project" value="TreeGrafter"/>
</dbReference>
<evidence type="ECO:0000256" key="4">
    <source>
        <dbReference type="ARBA" id="ARBA00023034"/>
    </source>
</evidence>
<evidence type="ECO:0000256" key="6">
    <source>
        <dbReference type="SAM" id="Coils"/>
    </source>
</evidence>
<keyword evidence="4" id="KW-0333">Golgi apparatus</keyword>
<dbReference type="PROSITE" id="PS50870">
    <property type="entry name" value="AH"/>
    <property type="match status" value="1"/>
</dbReference>
<dbReference type="CDD" id="cd07660">
    <property type="entry name" value="BAR_Arfaptin"/>
    <property type="match status" value="1"/>
</dbReference>
<dbReference type="SUPFAM" id="SSF103657">
    <property type="entry name" value="BAR/IMD domain-like"/>
    <property type="match status" value="1"/>
</dbReference>
<feature type="region of interest" description="Disordered" evidence="7">
    <location>
        <begin position="53"/>
        <end position="111"/>
    </location>
</feature>
<feature type="compositionally biased region" description="Polar residues" evidence="7">
    <location>
        <begin position="53"/>
        <end position="66"/>
    </location>
</feature>
<feature type="domain" description="AH" evidence="8">
    <location>
        <begin position="156"/>
        <end position="356"/>
    </location>
</feature>
<dbReference type="Pfam" id="PF06456">
    <property type="entry name" value="Arfaptin"/>
    <property type="match status" value="1"/>
</dbReference>
<dbReference type="FunFam" id="1.20.1270.60:FF:000003">
    <property type="entry name" value="arfaptin-2 isoform X1"/>
    <property type="match status" value="1"/>
</dbReference>
<dbReference type="GO" id="GO:0005829">
    <property type="term" value="C:cytosol"/>
    <property type="evidence" value="ECO:0007669"/>
    <property type="project" value="UniProtKB-ARBA"/>
</dbReference>
<feature type="compositionally biased region" description="Polar residues" evidence="7">
    <location>
        <begin position="81"/>
        <end position="111"/>
    </location>
</feature>
<feature type="coiled-coil region" evidence="6">
    <location>
        <begin position="293"/>
        <end position="324"/>
    </location>
</feature>
<sequence>MVPTTTYRQTLDVDVQLSAMSAETPQRAVSNGAPDNEEDTFEKDLNEMLQDAPSLNDSCSTVQSGSPRKIATAAAAPPTTFNSNPADSSHTRPYTGPPATSNIPLSSPQSNGDFVPKGSVTQTAVSKIDTIRSWSLNTYKCTRQLLSEKFGKGSRTVDLELETQIEALRETQRKYCNILRLARSLTNHFYYVVQTQKALGESFSELAAKSPDLQEEFTYNSETQRTLSRNGEVLLGAMNFFTSSVNTLCNKTMEDTLLTIKQYENARLEYDAYRNDLEFAQMGPRDSNSIPKVEDAKTKFEEHKQKYESLRADVAIKLNFLEENKVKVMHKQLLLFHNAVSAYFSGNETALDATLKQFNIKLKTANSSKPSWIEQ</sequence>
<evidence type="ECO:0000313" key="10">
    <source>
        <dbReference type="Proteomes" id="UP001162480"/>
    </source>
</evidence>
<keyword evidence="10" id="KW-1185">Reference proteome</keyword>
<dbReference type="InterPro" id="IPR027267">
    <property type="entry name" value="AH/BAR_dom_sf"/>
</dbReference>
<dbReference type="Proteomes" id="UP001162480">
    <property type="component" value="Chromosome 5"/>
</dbReference>
<dbReference type="InterPro" id="IPR010504">
    <property type="entry name" value="AH_dom"/>
</dbReference>
<dbReference type="PANTHER" id="PTHR12141:SF5">
    <property type="entry name" value="ARFAPTIN"/>
    <property type="match status" value="1"/>
</dbReference>
<accession>A0AA36F5N0</accession>
<reference evidence="9" key="1">
    <citation type="submission" date="2023-08" db="EMBL/GenBank/DDBJ databases">
        <authorList>
            <person name="Alioto T."/>
            <person name="Alioto T."/>
            <person name="Gomez Garrido J."/>
        </authorList>
    </citation>
    <scope>NUCLEOTIDE SEQUENCE</scope>
</reference>
<proteinExistence type="predicted"/>
<evidence type="ECO:0000256" key="3">
    <source>
        <dbReference type="ARBA" id="ARBA00022553"/>
    </source>
</evidence>
<dbReference type="GO" id="GO:0032588">
    <property type="term" value="C:trans-Golgi network membrane"/>
    <property type="evidence" value="ECO:0007669"/>
    <property type="project" value="UniProtKB-ARBA"/>
</dbReference>
<evidence type="ECO:0000256" key="1">
    <source>
        <dbReference type="ARBA" id="ARBA00004394"/>
    </source>
</evidence>